<dbReference type="PANTHER" id="PTHR43612:SF3">
    <property type="entry name" value="TRIFUNCTIONAL ENZYME SUBUNIT ALPHA, MITOCHONDRIAL"/>
    <property type="match status" value="1"/>
</dbReference>
<dbReference type="PANTHER" id="PTHR43612">
    <property type="entry name" value="TRIFUNCTIONAL ENZYME SUBUNIT ALPHA"/>
    <property type="match status" value="1"/>
</dbReference>
<evidence type="ECO:0000313" key="2">
    <source>
        <dbReference type="Proteomes" id="UP000478090"/>
    </source>
</evidence>
<keyword evidence="2" id="KW-1185">Reference proteome</keyword>
<proteinExistence type="predicted"/>
<dbReference type="EMBL" id="WWCM01000006">
    <property type="protein sequence ID" value="MYM39814.1"/>
    <property type="molecule type" value="Genomic_DNA"/>
</dbReference>
<protein>
    <recommendedName>
        <fullName evidence="3">Enoyl-CoA hydratase/isomerase family protein</fullName>
    </recommendedName>
</protein>
<reference evidence="1 2" key="1">
    <citation type="submission" date="2019-12" db="EMBL/GenBank/DDBJ databases">
        <title>Novel species isolated from a subtropical stream in China.</title>
        <authorList>
            <person name="Lu H."/>
        </authorList>
    </citation>
    <scope>NUCLEOTIDE SEQUENCE [LARGE SCALE GENOMIC DNA]</scope>
    <source>
        <strain evidence="1 2">CY13W</strain>
    </source>
</reference>
<dbReference type="SUPFAM" id="SSF52096">
    <property type="entry name" value="ClpP/crotonase"/>
    <property type="match status" value="1"/>
</dbReference>
<evidence type="ECO:0008006" key="3">
    <source>
        <dbReference type="Google" id="ProtNLM"/>
    </source>
</evidence>
<dbReference type="Proteomes" id="UP000478090">
    <property type="component" value="Unassembled WGS sequence"/>
</dbReference>
<dbReference type="Gene3D" id="3.90.226.10">
    <property type="entry name" value="2-enoyl-CoA Hydratase, Chain A, domain 1"/>
    <property type="match status" value="1"/>
</dbReference>
<dbReference type="InterPro" id="IPR001753">
    <property type="entry name" value="Enoyl-CoA_hydra/iso"/>
</dbReference>
<dbReference type="RefSeq" id="WP_161039181.1">
    <property type="nucleotide sequence ID" value="NZ_WWCM01000006.1"/>
</dbReference>
<name>A0ABW9VJP9_9BURK</name>
<sequence>MISIVQQTQRIIVTLDTASIHPLNSAWQQALRALLEQLEKQTENATQSGIVQLSFLPDAPERRYPQAHALSRDQAPACMQQLASYHALLRRLERLPVPAVAAIQGNIGEHGWAVALACHHRYSLATASIRLRPALRNVAPCGGLLVRTARLLGLQNTLAVLLDGFELDSNKALELGLIQAIAADAAQLDQLLQQSASMPRPPRQPWDEKHPTLPGGAADSPANLAFLQLAPARLRARPEGATASASAILCALAEGCLVDFDTAALLESRYFCQSAIALAP</sequence>
<dbReference type="Pfam" id="PF00378">
    <property type="entry name" value="ECH_1"/>
    <property type="match status" value="1"/>
</dbReference>
<dbReference type="InterPro" id="IPR050136">
    <property type="entry name" value="FA_oxidation_alpha_subunit"/>
</dbReference>
<gene>
    <name evidence="1" type="ORF">GTP27_10790</name>
</gene>
<comment type="caution">
    <text evidence="1">The sequence shown here is derived from an EMBL/GenBank/DDBJ whole genome shotgun (WGS) entry which is preliminary data.</text>
</comment>
<accession>A0ABW9VJP9</accession>
<dbReference type="InterPro" id="IPR029045">
    <property type="entry name" value="ClpP/crotonase-like_dom_sf"/>
</dbReference>
<evidence type="ECO:0000313" key="1">
    <source>
        <dbReference type="EMBL" id="MYM39814.1"/>
    </source>
</evidence>
<organism evidence="1 2">
    <name type="scientific">Duganella qianjiadongensis</name>
    <dbReference type="NCBI Taxonomy" id="2692176"/>
    <lineage>
        <taxon>Bacteria</taxon>
        <taxon>Pseudomonadati</taxon>
        <taxon>Pseudomonadota</taxon>
        <taxon>Betaproteobacteria</taxon>
        <taxon>Burkholderiales</taxon>
        <taxon>Oxalobacteraceae</taxon>
        <taxon>Telluria group</taxon>
        <taxon>Duganella</taxon>
    </lineage>
</organism>